<keyword evidence="2" id="KW-0808">Transferase</keyword>
<dbReference type="PANTHER" id="PTHR22916:SF3">
    <property type="entry name" value="UDP-GLCNAC:BETAGAL BETA-1,3-N-ACETYLGLUCOSAMINYLTRANSFERASE-LIKE PROTEIN 1"/>
    <property type="match status" value="1"/>
</dbReference>
<gene>
    <name evidence="2" type="ORF">DWV06_12735</name>
</gene>
<dbReference type="AlphaFoldDB" id="A0A371ATA1"/>
<dbReference type="InterPro" id="IPR029044">
    <property type="entry name" value="Nucleotide-diphossugar_trans"/>
</dbReference>
<name>A0A371ATA1_9FIRM</name>
<evidence type="ECO:0000313" key="2">
    <source>
        <dbReference type="EMBL" id="RDU22807.1"/>
    </source>
</evidence>
<evidence type="ECO:0000259" key="1">
    <source>
        <dbReference type="Pfam" id="PF00535"/>
    </source>
</evidence>
<dbReference type="RefSeq" id="WP_115482569.1">
    <property type="nucleotide sequence ID" value="NZ_QRCT01000045.1"/>
</dbReference>
<reference evidence="2 3" key="1">
    <citation type="submission" date="2018-07" db="EMBL/GenBank/DDBJ databases">
        <title>Anaerosacharophilus polymeroproducens gen. nov. sp. nov., an anaerobic bacterium isolated from salt field.</title>
        <authorList>
            <person name="Kim W."/>
            <person name="Yang S.-H."/>
            <person name="Oh J."/>
            <person name="Lee J.-H."/>
            <person name="Kwon K.K."/>
        </authorList>
    </citation>
    <scope>NUCLEOTIDE SEQUENCE [LARGE SCALE GENOMIC DNA]</scope>
    <source>
        <strain evidence="2 3">MCWD5</strain>
    </source>
</reference>
<evidence type="ECO:0000313" key="3">
    <source>
        <dbReference type="Proteomes" id="UP000255036"/>
    </source>
</evidence>
<dbReference type="PANTHER" id="PTHR22916">
    <property type="entry name" value="GLYCOSYLTRANSFERASE"/>
    <property type="match status" value="1"/>
</dbReference>
<dbReference type="OrthoDB" id="9802649at2"/>
<accession>A0A371ATA1</accession>
<dbReference type="CDD" id="cd04196">
    <property type="entry name" value="GT_2_like_d"/>
    <property type="match status" value="1"/>
</dbReference>
<dbReference type="Pfam" id="PF00535">
    <property type="entry name" value="Glycos_transf_2"/>
    <property type="match status" value="1"/>
</dbReference>
<dbReference type="SUPFAM" id="SSF53448">
    <property type="entry name" value="Nucleotide-diphospho-sugar transferases"/>
    <property type="match status" value="1"/>
</dbReference>
<sequence length="321" mass="37914">MQRVSRKDKIDIILPTYNGEKYIRDQIESIIGQDYTNWNLLIRDDGSKDQTPRIIREFHKKYPDKIHIIYDNKGNLGVTYNVFELLKYAKNPYIMFCDQDDIWKVNKIRTLFEYIKKVEKDNKNQPLLVHSDASIVDSKLKMIHPSFASYIHWDKRRDSLANLLQRNVVQGSSAVINQKLLEKVKILGNKKGLKTVHHDWWIAVVAATFGKIYYCNKALMLYRQHGNNIIGATSNTLHLRDLFHLSNKELNDLRYRFYLSTNPLICRQILKVFSNELTKRQKKILKHYEISPNNIKEFFELRLQMEFSIPHILGMILFTVG</sequence>
<organism evidence="2 3">
    <name type="scientific">Anaerosacchariphilus polymeriproducens</name>
    <dbReference type="NCBI Taxonomy" id="1812858"/>
    <lineage>
        <taxon>Bacteria</taxon>
        <taxon>Bacillati</taxon>
        <taxon>Bacillota</taxon>
        <taxon>Clostridia</taxon>
        <taxon>Lachnospirales</taxon>
        <taxon>Lachnospiraceae</taxon>
        <taxon>Anaerosacchariphilus</taxon>
    </lineage>
</organism>
<dbReference type="GO" id="GO:0016758">
    <property type="term" value="F:hexosyltransferase activity"/>
    <property type="evidence" value="ECO:0007669"/>
    <property type="project" value="UniProtKB-ARBA"/>
</dbReference>
<keyword evidence="3" id="KW-1185">Reference proteome</keyword>
<dbReference type="Gene3D" id="3.90.550.10">
    <property type="entry name" value="Spore Coat Polysaccharide Biosynthesis Protein SpsA, Chain A"/>
    <property type="match status" value="1"/>
</dbReference>
<dbReference type="InterPro" id="IPR001173">
    <property type="entry name" value="Glyco_trans_2-like"/>
</dbReference>
<dbReference type="Proteomes" id="UP000255036">
    <property type="component" value="Unassembled WGS sequence"/>
</dbReference>
<comment type="caution">
    <text evidence="2">The sequence shown here is derived from an EMBL/GenBank/DDBJ whole genome shotgun (WGS) entry which is preliminary data.</text>
</comment>
<feature type="domain" description="Glycosyltransferase 2-like" evidence="1">
    <location>
        <begin position="12"/>
        <end position="148"/>
    </location>
</feature>
<dbReference type="EMBL" id="QRCT01000045">
    <property type="protein sequence ID" value="RDU22807.1"/>
    <property type="molecule type" value="Genomic_DNA"/>
</dbReference>
<protein>
    <submittedName>
        <fullName evidence="2">Glycosyltransferase family 2 protein</fullName>
    </submittedName>
</protein>
<proteinExistence type="predicted"/>